<evidence type="ECO:0000256" key="7">
    <source>
        <dbReference type="ARBA" id="ARBA00021726"/>
    </source>
</evidence>
<sequence length="357" mass="40545">MKLLNPAVLILKVSLLLSVLVSVLCPAAMVNAEETEADGGADDAPTVLKELLPATGPLKTKQQPVDMIADDEFKPALRDNLPQLVEKIQVERLASDSPYVMLPHRPNYVLPLSYQGRPSDREQNRVLKHYTGDPDAEREAGNDHLEAVFQLSIKYRLSEGLLGKFSSVDVAYTNRSFWQAYNGDISRPFRETNHEPELIFSWQPQNKWVDYFSLAINHQSNGQTSSMSRSWNRVIAQVASVSSTGIYSTRIWWRLPEESKADPFDPADNDNPDIDDYMGNGEFTYIHVMGNHNISTMLRNNLNPDKNRGAIEIGWTFPLNRKLKGFVQYFNGYGESLIDYNRYQERIGVGIKLSDWF</sequence>
<feature type="signal peptide" evidence="18">
    <location>
        <begin position="1"/>
        <end position="32"/>
    </location>
</feature>
<name>A0ABY6A9Y1_9GAMM</name>
<comment type="cofactor">
    <cofactor evidence="18">
        <name>Ca(2+)</name>
        <dbReference type="ChEBI" id="CHEBI:29108"/>
    </cofactor>
    <text evidence="18">Binds 1 Ca(2+) ion per monomer. In the dimeric form the Ca(2+) is bound by different amino acids with binding of each Ca(2+) shared with ligands coming from each monomer. The Ca(2+) ion may have a role in catalysis.</text>
</comment>
<evidence type="ECO:0000256" key="6">
    <source>
        <dbReference type="ARBA" id="ARBA00013278"/>
    </source>
</evidence>
<dbReference type="Pfam" id="PF02253">
    <property type="entry name" value="PLA1"/>
    <property type="match status" value="1"/>
</dbReference>
<evidence type="ECO:0000256" key="1">
    <source>
        <dbReference type="ARBA" id="ARBA00000111"/>
    </source>
</evidence>
<dbReference type="EC" id="3.1.1.32" evidence="5 18"/>
<dbReference type="PRINTS" id="PR01486">
    <property type="entry name" value="PHPHLIPASEA1"/>
</dbReference>
<keyword evidence="8" id="KW-1134">Transmembrane beta strand</keyword>
<dbReference type="RefSeq" id="WP_260998922.1">
    <property type="nucleotide sequence ID" value="NZ_CP054475.1"/>
</dbReference>
<keyword evidence="13 18" id="KW-0106">Calcium</keyword>
<comment type="subunit">
    <text evidence="4 18">Homodimer; dimerization is reversible, and the dimeric form is the active one.</text>
</comment>
<evidence type="ECO:0000256" key="15">
    <source>
        <dbReference type="ARBA" id="ARBA00023098"/>
    </source>
</evidence>
<evidence type="ECO:0000256" key="4">
    <source>
        <dbReference type="ARBA" id="ARBA00011702"/>
    </source>
</evidence>
<comment type="catalytic activity">
    <reaction evidence="2 18">
        <text>a 1,2-diacyl-sn-glycero-3-phosphocholine + H2O = a 1-acyl-sn-glycero-3-phosphocholine + a fatty acid + H(+)</text>
        <dbReference type="Rhea" id="RHEA:15801"/>
        <dbReference type="ChEBI" id="CHEBI:15377"/>
        <dbReference type="ChEBI" id="CHEBI:15378"/>
        <dbReference type="ChEBI" id="CHEBI:28868"/>
        <dbReference type="ChEBI" id="CHEBI:57643"/>
        <dbReference type="ChEBI" id="CHEBI:58168"/>
        <dbReference type="EC" id="3.1.1.4"/>
    </reaction>
</comment>
<dbReference type="InterPro" id="IPR036541">
    <property type="entry name" value="PLipase_A1_sf"/>
</dbReference>
<gene>
    <name evidence="19" type="ORF">HUF19_05925</name>
</gene>
<evidence type="ECO:0000256" key="9">
    <source>
        <dbReference type="ARBA" id="ARBA00022692"/>
    </source>
</evidence>
<evidence type="ECO:0000256" key="8">
    <source>
        <dbReference type="ARBA" id="ARBA00022452"/>
    </source>
</evidence>
<dbReference type="EC" id="3.1.1.4" evidence="6 18"/>
<keyword evidence="15 18" id="KW-0443">Lipid metabolism</keyword>
<evidence type="ECO:0000256" key="16">
    <source>
        <dbReference type="ARBA" id="ARBA00023136"/>
    </source>
</evidence>
<keyword evidence="11 18" id="KW-0732">Signal</keyword>
<keyword evidence="14 18" id="KW-0442">Lipid degradation</keyword>
<organism evidence="19 20">
    <name type="scientific">Thalassolituus hydrocarboniclasticus</name>
    <dbReference type="NCBI Taxonomy" id="2742796"/>
    <lineage>
        <taxon>Bacteria</taxon>
        <taxon>Pseudomonadati</taxon>
        <taxon>Pseudomonadota</taxon>
        <taxon>Gammaproteobacteria</taxon>
        <taxon>Oceanospirillales</taxon>
        <taxon>Oceanospirillaceae</taxon>
        <taxon>Thalassolituus</taxon>
    </lineage>
</organism>
<evidence type="ECO:0000256" key="17">
    <source>
        <dbReference type="ARBA" id="ARBA00023237"/>
    </source>
</evidence>
<keyword evidence="17 18" id="KW-0998">Cell outer membrane</keyword>
<evidence type="ECO:0000256" key="12">
    <source>
        <dbReference type="ARBA" id="ARBA00022801"/>
    </source>
</evidence>
<proteinExistence type="inferred from homology"/>
<dbReference type="EMBL" id="CP054475">
    <property type="protein sequence ID" value="UXD87008.1"/>
    <property type="molecule type" value="Genomic_DNA"/>
</dbReference>
<evidence type="ECO:0000256" key="14">
    <source>
        <dbReference type="ARBA" id="ARBA00022963"/>
    </source>
</evidence>
<protein>
    <recommendedName>
        <fullName evidence="7 18">Phospholipase A1</fullName>
        <ecNumber evidence="5 18">3.1.1.32</ecNumber>
        <ecNumber evidence="6 18">3.1.1.4</ecNumber>
    </recommendedName>
    <alternativeName>
        <fullName evidence="18">Phosphatidylcholine 1-acylhydrolase</fullName>
    </alternativeName>
</protein>
<evidence type="ECO:0000256" key="10">
    <source>
        <dbReference type="ARBA" id="ARBA00022723"/>
    </source>
</evidence>
<keyword evidence="16" id="KW-0472">Membrane</keyword>
<keyword evidence="10 18" id="KW-0479">Metal-binding</keyword>
<keyword evidence="9" id="KW-0812">Transmembrane</keyword>
<evidence type="ECO:0000256" key="18">
    <source>
        <dbReference type="RuleBase" id="RU366027"/>
    </source>
</evidence>
<dbReference type="PANTHER" id="PTHR40457:SF1">
    <property type="entry name" value="PHOSPHOLIPASE A1"/>
    <property type="match status" value="1"/>
</dbReference>
<keyword evidence="20" id="KW-1185">Reference proteome</keyword>
<comment type="similarity">
    <text evidence="3 18">Belongs to the phospholipase A1 family.</text>
</comment>
<evidence type="ECO:0000256" key="13">
    <source>
        <dbReference type="ARBA" id="ARBA00022837"/>
    </source>
</evidence>
<comment type="catalytic activity">
    <reaction evidence="1 18">
        <text>a 1,2-diacyl-sn-glycero-3-phosphocholine + H2O = a 2-acyl-sn-glycero-3-phosphocholine + a fatty acid + H(+)</text>
        <dbReference type="Rhea" id="RHEA:18689"/>
        <dbReference type="ChEBI" id="CHEBI:15377"/>
        <dbReference type="ChEBI" id="CHEBI:15378"/>
        <dbReference type="ChEBI" id="CHEBI:28868"/>
        <dbReference type="ChEBI" id="CHEBI:57643"/>
        <dbReference type="ChEBI" id="CHEBI:57875"/>
        <dbReference type="EC" id="3.1.1.32"/>
    </reaction>
</comment>
<dbReference type="SUPFAM" id="SSF56931">
    <property type="entry name" value="Outer membrane phospholipase A (OMPLA)"/>
    <property type="match status" value="1"/>
</dbReference>
<keyword evidence="12 18" id="KW-0378">Hydrolase</keyword>
<feature type="chain" id="PRO_5044977774" description="Phospholipase A1" evidence="18">
    <location>
        <begin position="33"/>
        <end position="357"/>
    </location>
</feature>
<dbReference type="Gene3D" id="2.40.230.10">
    <property type="entry name" value="Phospholipase A1"/>
    <property type="match status" value="1"/>
</dbReference>
<evidence type="ECO:0000256" key="5">
    <source>
        <dbReference type="ARBA" id="ARBA00013179"/>
    </source>
</evidence>
<evidence type="ECO:0000313" key="19">
    <source>
        <dbReference type="EMBL" id="UXD87008.1"/>
    </source>
</evidence>
<evidence type="ECO:0000256" key="2">
    <source>
        <dbReference type="ARBA" id="ARBA00001604"/>
    </source>
</evidence>
<comment type="function">
    <text evidence="18">Hydrolysis of phosphatidylcholine with phospholipase A2 (EC 3.1.1.4) and phospholipase A1 (EC 3.1.1.32) activities.</text>
</comment>
<accession>A0ABY6A9Y1</accession>
<evidence type="ECO:0000256" key="11">
    <source>
        <dbReference type="ARBA" id="ARBA00022729"/>
    </source>
</evidence>
<comment type="subcellular location">
    <subcellularLocation>
        <location evidence="18">Cell outer membrane</location>
        <topology evidence="18">Multi-pass membrane protein</topology>
    </subcellularLocation>
    <text evidence="18">One of the very few enzymes located there.</text>
</comment>
<evidence type="ECO:0000256" key="3">
    <source>
        <dbReference type="ARBA" id="ARBA00010525"/>
    </source>
</evidence>
<dbReference type="Proteomes" id="UP001065322">
    <property type="component" value="Chromosome"/>
</dbReference>
<reference evidence="20" key="1">
    <citation type="submission" date="2020-06" db="EMBL/GenBank/DDBJ databases">
        <title>Thalassolituus marinus alknpb1M-1, a hydrocarbon-degrading bacterium isolated from the deep-sea overlying water using an in-situ strategy from the South China Sea basin.</title>
        <authorList>
            <person name="Dong C."/>
            <person name="Chen Y."/>
            <person name="Shao Z."/>
        </authorList>
    </citation>
    <scope>NUCLEOTIDE SEQUENCE [LARGE SCALE GENOMIC DNA]</scope>
    <source>
        <strain evidence="20">alknpb1M-1</strain>
    </source>
</reference>
<dbReference type="InterPro" id="IPR003187">
    <property type="entry name" value="PLipase_A1"/>
</dbReference>
<evidence type="ECO:0000313" key="20">
    <source>
        <dbReference type="Proteomes" id="UP001065322"/>
    </source>
</evidence>
<dbReference type="PANTHER" id="PTHR40457">
    <property type="entry name" value="PHOSPHOLIPASE A1"/>
    <property type="match status" value="1"/>
</dbReference>